<organism evidence="1">
    <name type="scientific">marine sediment metagenome</name>
    <dbReference type="NCBI Taxonomy" id="412755"/>
    <lineage>
        <taxon>unclassified sequences</taxon>
        <taxon>metagenomes</taxon>
        <taxon>ecological metagenomes</taxon>
    </lineage>
</organism>
<name>A0A0F9SH03_9ZZZZ</name>
<comment type="caution">
    <text evidence="1">The sequence shown here is derived from an EMBL/GenBank/DDBJ whole genome shotgun (WGS) entry which is preliminary data.</text>
</comment>
<sequence>MRDWKWALLALLVLGMALVLFANGMDVSAQGAWVHGLIDADNRAGYKVRLERWAGGWERRGWSRTNISGAWGIGAPMAGWYRVRLEEMPAGAKMIGARYPGGINGRMDAANRAVEFNVPATGLVGDIVFIIASAPTATATATLSPPTATLYVPTETLYVPTTLYPPTVDPTATATRTPRPTATANPAVSYIEISPHIQGTLMAYTDLMLQEFTPASCFEIAAAEKGCPLAVTQSWVAQVDGECWKFRPFSCPGSDGIELAARCAAPCEVAVIEDGYW</sequence>
<evidence type="ECO:0000313" key="1">
    <source>
        <dbReference type="EMBL" id="KKN61567.1"/>
    </source>
</evidence>
<protein>
    <submittedName>
        <fullName evidence="1">Uncharacterized protein</fullName>
    </submittedName>
</protein>
<reference evidence="1" key="1">
    <citation type="journal article" date="2015" name="Nature">
        <title>Complex archaea that bridge the gap between prokaryotes and eukaryotes.</title>
        <authorList>
            <person name="Spang A."/>
            <person name="Saw J.H."/>
            <person name="Jorgensen S.L."/>
            <person name="Zaremba-Niedzwiedzka K."/>
            <person name="Martijn J."/>
            <person name="Lind A.E."/>
            <person name="van Eijk R."/>
            <person name="Schleper C."/>
            <person name="Guy L."/>
            <person name="Ettema T.J."/>
        </authorList>
    </citation>
    <scope>NUCLEOTIDE SEQUENCE</scope>
</reference>
<dbReference type="EMBL" id="LAZR01000653">
    <property type="protein sequence ID" value="KKN61567.1"/>
    <property type="molecule type" value="Genomic_DNA"/>
</dbReference>
<accession>A0A0F9SH03</accession>
<dbReference type="AlphaFoldDB" id="A0A0F9SH03"/>
<proteinExistence type="predicted"/>
<gene>
    <name evidence="1" type="ORF">LCGC14_0520200</name>
</gene>